<comment type="caution">
    <text evidence="1">The sequence shown here is derived from an EMBL/GenBank/DDBJ whole genome shotgun (WGS) entry which is preliminary data.</text>
</comment>
<reference evidence="1 2" key="1">
    <citation type="journal article" date="2013" name="Front. Microbiol.">
        <title>The genome of Nitrospina gracilis illuminates the metabolism and evolution of the major marine nitrite oxidizer.</title>
        <authorList>
            <person name="Luecker S."/>
            <person name="Nowka B."/>
            <person name="Rattei T."/>
            <person name="Spieck E."/>
            <person name="and Daims H."/>
        </authorList>
    </citation>
    <scope>NUCLEOTIDE SEQUENCE [LARGE SCALE GENOMIC DNA]</scope>
    <source>
        <strain evidence="1 2">3/211</strain>
    </source>
</reference>
<protein>
    <submittedName>
        <fullName evidence="1">Uncharacterized protein</fullName>
    </submittedName>
</protein>
<gene>
    <name evidence="1" type="ORF">NITGR_280117</name>
</gene>
<dbReference type="Proteomes" id="UP000011704">
    <property type="component" value="Unassembled WGS sequence"/>
</dbReference>
<keyword evidence="2" id="KW-1185">Reference proteome</keyword>
<accession>M1YYR1</accession>
<dbReference type="InParanoid" id="M1YYR1"/>
<dbReference type="STRING" id="1266370.NITGR_280117"/>
<dbReference type="EMBL" id="CAQJ01000031">
    <property type="protein sequence ID" value="CCQ90401.1"/>
    <property type="molecule type" value="Genomic_DNA"/>
</dbReference>
<name>M1YYR1_NITG3</name>
<sequence length="88" mass="10226">MRGIQREPLWFIRRLPNTNRFLIFLLSGTGRLAFPTTRFIKFHQEFEAPPGNEFEGYSLPGAPLVGGSRMLLTFFRTLKEVNVYADYL</sequence>
<organism evidence="1 2">
    <name type="scientific">Nitrospina gracilis (strain 3/211)</name>
    <dbReference type="NCBI Taxonomy" id="1266370"/>
    <lineage>
        <taxon>Bacteria</taxon>
        <taxon>Pseudomonadati</taxon>
        <taxon>Nitrospinota/Tectimicrobiota group</taxon>
        <taxon>Nitrospinota</taxon>
        <taxon>Nitrospinia</taxon>
        <taxon>Nitrospinales</taxon>
        <taxon>Nitrospinaceae</taxon>
        <taxon>Nitrospina</taxon>
    </lineage>
</organism>
<evidence type="ECO:0000313" key="1">
    <source>
        <dbReference type="EMBL" id="CCQ90401.1"/>
    </source>
</evidence>
<evidence type="ECO:0000313" key="2">
    <source>
        <dbReference type="Proteomes" id="UP000011704"/>
    </source>
</evidence>
<proteinExistence type="predicted"/>
<dbReference type="AlphaFoldDB" id="M1YYR1"/>
<dbReference type="HOGENOM" id="CLU_2465878_0_0_0"/>